<dbReference type="Proteomes" id="UP000194236">
    <property type="component" value="Unassembled WGS sequence"/>
</dbReference>
<accession>A0A1Y3AYY3</accession>
<reference evidence="1 2" key="1">
    <citation type="submission" date="2017-03" db="EMBL/GenBank/DDBJ databases">
        <title>Genome Survey of Euroglyphus maynei.</title>
        <authorList>
            <person name="Arlian L.G."/>
            <person name="Morgan M.S."/>
            <person name="Rider S.D."/>
        </authorList>
    </citation>
    <scope>NUCLEOTIDE SEQUENCE [LARGE SCALE GENOMIC DNA]</scope>
    <source>
        <strain evidence="1">Arlian Lab</strain>
        <tissue evidence="1">Whole body</tissue>
    </source>
</reference>
<dbReference type="OrthoDB" id="10353852at2759"/>
<evidence type="ECO:0000313" key="1">
    <source>
        <dbReference type="EMBL" id="OTF72998.1"/>
    </source>
</evidence>
<sequence length="75" mass="8993">MSDLKQSDYCPIDGSLYNCVANQAFQIQFSNKERYRRYHRNMMIEKNNQCPIRLNQCQQGYLPIGFGKNDRQRQQ</sequence>
<keyword evidence="2" id="KW-1185">Reference proteome</keyword>
<name>A0A1Y3AYY3_EURMA</name>
<dbReference type="EMBL" id="MUJZ01053595">
    <property type="protein sequence ID" value="OTF72998.1"/>
    <property type="molecule type" value="Genomic_DNA"/>
</dbReference>
<comment type="caution">
    <text evidence="1">The sequence shown here is derived from an EMBL/GenBank/DDBJ whole genome shotgun (WGS) entry which is preliminary data.</text>
</comment>
<feature type="non-terminal residue" evidence="1">
    <location>
        <position position="75"/>
    </location>
</feature>
<organism evidence="1 2">
    <name type="scientific">Euroglyphus maynei</name>
    <name type="common">Mayne's house dust mite</name>
    <dbReference type="NCBI Taxonomy" id="6958"/>
    <lineage>
        <taxon>Eukaryota</taxon>
        <taxon>Metazoa</taxon>
        <taxon>Ecdysozoa</taxon>
        <taxon>Arthropoda</taxon>
        <taxon>Chelicerata</taxon>
        <taxon>Arachnida</taxon>
        <taxon>Acari</taxon>
        <taxon>Acariformes</taxon>
        <taxon>Sarcoptiformes</taxon>
        <taxon>Astigmata</taxon>
        <taxon>Psoroptidia</taxon>
        <taxon>Analgoidea</taxon>
        <taxon>Pyroglyphidae</taxon>
        <taxon>Pyroglyphinae</taxon>
        <taxon>Euroglyphus</taxon>
    </lineage>
</organism>
<evidence type="ECO:0000313" key="2">
    <source>
        <dbReference type="Proteomes" id="UP000194236"/>
    </source>
</evidence>
<protein>
    <submittedName>
        <fullName evidence="1">Uncharacterized protein</fullName>
    </submittedName>
</protein>
<gene>
    <name evidence="1" type="ORF">BLA29_014277</name>
</gene>
<proteinExistence type="predicted"/>
<dbReference type="AlphaFoldDB" id="A0A1Y3AYY3"/>